<evidence type="ECO:0008006" key="3">
    <source>
        <dbReference type="Google" id="ProtNLM"/>
    </source>
</evidence>
<keyword evidence="2" id="KW-1185">Reference proteome</keyword>
<organism evidence="1 2">
    <name type="scientific">Coemansia guatemalensis</name>
    <dbReference type="NCBI Taxonomy" id="2761395"/>
    <lineage>
        <taxon>Eukaryota</taxon>
        <taxon>Fungi</taxon>
        <taxon>Fungi incertae sedis</taxon>
        <taxon>Zoopagomycota</taxon>
        <taxon>Kickxellomycotina</taxon>
        <taxon>Kickxellomycetes</taxon>
        <taxon>Kickxellales</taxon>
        <taxon>Kickxellaceae</taxon>
        <taxon>Coemansia</taxon>
    </lineage>
</organism>
<gene>
    <name evidence="1" type="ORF">H4R20_000228</name>
</gene>
<protein>
    <recommendedName>
        <fullName evidence="3">ARM repeat-containing protein</fullName>
    </recommendedName>
</protein>
<reference evidence="1" key="1">
    <citation type="submission" date="2022-07" db="EMBL/GenBank/DDBJ databases">
        <title>Phylogenomic reconstructions and comparative analyses of Kickxellomycotina fungi.</title>
        <authorList>
            <person name="Reynolds N.K."/>
            <person name="Stajich J.E."/>
            <person name="Barry K."/>
            <person name="Grigoriev I.V."/>
            <person name="Crous P."/>
            <person name="Smith M.E."/>
        </authorList>
    </citation>
    <scope>NUCLEOTIDE SEQUENCE</scope>
    <source>
        <strain evidence="1">NRRL 1565</strain>
    </source>
</reference>
<evidence type="ECO:0000313" key="1">
    <source>
        <dbReference type="EMBL" id="KAJ2809325.1"/>
    </source>
</evidence>
<dbReference type="EMBL" id="JANBUO010000005">
    <property type="protein sequence ID" value="KAJ2809325.1"/>
    <property type="molecule type" value="Genomic_DNA"/>
</dbReference>
<sequence>MYPSNADSLLASASALLDKAKNAASVDQKCLLELQQTTGALVDAAFATDDWMSASDNGRTVEALLHLTDIMLAARPESQLPECGIRTTALILRQIPFGVAQICSQEVDRASACGMRILDLCLAKLADSCEGAEKQLGACIAKLTGEASYPDNNVTAALHMALVCVEAFGGCIEALSPGEDGLLRSSAIWSSALEGTNAIASYLVRAFECACHLFARCTNAALRQRPQCAASSSSLYKASGKLIDLVSAIFSSDAHVSGDSGRKRSLMERFCAHALATHKSIMNSPPQFKMVWKALCVISTSSLLITFNGSGLCLKVYLQSTDTVRVLAKQAVTIQRRADGLNEEKVRRRLKGILAFIRFIVFQMPSLLSKVRKSGGTDRGNSREVVPAAMAMLDVVFGELALLQLQASMPVEVSAMIQQLVSTVSAKFTVSLLTCYIQPLLEYMGLLHDTTRSTELSSIADKPQCHLLGGIRNAASNREIMRIVMANINAFTPEQQENLLLHSVPIPMAFAMAIDYDATSVFSTSKGVDRIHPEQQTATAEYEQLVCSAALFAANVATPKLYGQWEMAALQTMLQAPTGSLGAQIIVDAWCVLATRMLPQRAVLATIKGVLDVVVVDPQRVGVVGGRLVYRLLRRLFPACAEDGLSGCLSPIIKQVIEQNSSEKMAFLCMVVPWSIYNSGSMIYEIGRTLANNAVHLLNNCGTIKEKVAAVNGLAALMPLYRTGEGAIDLDSTWNSVWSVFEEALRQSASVDCTDQRCAIESVLSLAAQLSEGENKRMAMLLGHCARNLTNVLFKEDTVALLLIQLVASFMTVDLSHPSMETAVAALRQIFEHLLNEDMSWLIRHHVHLLVIRLATDSVNQSVAETLVPKSLQAPLLQFIQREPAGKKVDSTEECEALYRSVFGMLSWKRSSVASSDGQNGFMTSRNGRSARDFDQLANDIAALRQQLEGTLCERIPPGADIAVRTELARLVEIIEQFPHN</sequence>
<comment type="caution">
    <text evidence="1">The sequence shown here is derived from an EMBL/GenBank/DDBJ whole genome shotgun (WGS) entry which is preliminary data.</text>
</comment>
<evidence type="ECO:0000313" key="2">
    <source>
        <dbReference type="Proteomes" id="UP001140094"/>
    </source>
</evidence>
<name>A0A9W8HZD9_9FUNG</name>
<dbReference type="OrthoDB" id="5590161at2759"/>
<accession>A0A9W8HZD9</accession>
<dbReference type="Proteomes" id="UP001140094">
    <property type="component" value="Unassembled WGS sequence"/>
</dbReference>
<proteinExistence type="predicted"/>
<dbReference type="AlphaFoldDB" id="A0A9W8HZD9"/>